<evidence type="ECO:0000256" key="2">
    <source>
        <dbReference type="ARBA" id="ARBA00022729"/>
    </source>
</evidence>
<dbReference type="GO" id="GO:0016020">
    <property type="term" value="C:membrane"/>
    <property type="evidence" value="ECO:0007669"/>
    <property type="project" value="UniProtKB-SubCell"/>
</dbReference>
<keyword evidence="7" id="KW-1185">Reference proteome</keyword>
<dbReference type="GO" id="GO:0015627">
    <property type="term" value="C:type II protein secretion system complex"/>
    <property type="evidence" value="ECO:0007669"/>
    <property type="project" value="TreeGrafter"/>
</dbReference>
<dbReference type="PANTHER" id="PTHR30332">
    <property type="entry name" value="PROBABLE GENERAL SECRETION PATHWAY PROTEIN D"/>
    <property type="match status" value="1"/>
</dbReference>
<evidence type="ECO:0000313" key="6">
    <source>
        <dbReference type="EMBL" id="MBF8437576.1"/>
    </source>
</evidence>
<name>A0A931F8B9_9FIRM</name>
<organism evidence="6 7">
    <name type="scientific">Halonatronomonas betaini</name>
    <dbReference type="NCBI Taxonomy" id="2778430"/>
    <lineage>
        <taxon>Bacteria</taxon>
        <taxon>Bacillati</taxon>
        <taxon>Bacillota</taxon>
        <taxon>Clostridia</taxon>
        <taxon>Halanaerobiales</taxon>
        <taxon>Halarsenatibacteraceae</taxon>
        <taxon>Halonatronomonas</taxon>
    </lineage>
</organism>
<dbReference type="InterPro" id="IPR004846">
    <property type="entry name" value="T2SS/T3SS_dom"/>
</dbReference>
<dbReference type="Proteomes" id="UP000621436">
    <property type="component" value="Unassembled WGS sequence"/>
</dbReference>
<comment type="subcellular location">
    <subcellularLocation>
        <location evidence="1">Membrane</location>
    </subcellularLocation>
</comment>
<accession>A0A931F8B9</accession>
<gene>
    <name evidence="6" type="ORF">I0Q91_10815</name>
</gene>
<sequence>MINKKFIKVFILALLMILAVFIFSNNLLAFDGASDLSFVDTEIHDIYYLIARANNLDIFIMDSVEGRVTVQINDIYEKNILEDFIHANGDSFILLDQVYYIGNGVEINLLKDIINEVEVKEVELETAILKYNDSWSERWGALLDRYYPDLKWGYNEQMGELILKGEKSEIDNAYNFMSLIIMNREGNEESYKSEMVFIPDNIDLDITDIIKNIEQLEYNWLEIDSILYLSGEEMILNKTVNFINDYIENNKVLDRIRYLNYIDSKEVEAKISLVIPESNINSFGDNKLVLSGTETEINRIEGIIDQIDLKPQQVLVEFNVLEINDDIRTGDHLSDDLKISLGYNLSDGFDFDLNWTKFLNYAEEQGEMKSLASPSLLTLVNKRSRLHIGDRVPVPKYDADNNISGYEYIDTGIILDIVARVNSNQEITLEIEPEISNFISYYNNIPTINTRELSTNIRLNHGETYYIAGLKQFRQQEIIKENNLLSNLPLLGWLFSNKYYEESTGQLILAITPYLILN</sequence>
<dbReference type="InterPro" id="IPR050810">
    <property type="entry name" value="Bact_Secretion_Sys_Channel"/>
</dbReference>
<dbReference type="EMBL" id="JADPIE010000006">
    <property type="protein sequence ID" value="MBF8437576.1"/>
    <property type="molecule type" value="Genomic_DNA"/>
</dbReference>
<comment type="similarity">
    <text evidence="4">Belongs to the bacterial secretin family.</text>
</comment>
<dbReference type="AlphaFoldDB" id="A0A931F8B9"/>
<proteinExistence type="inferred from homology"/>
<evidence type="ECO:0000313" key="7">
    <source>
        <dbReference type="Proteomes" id="UP000621436"/>
    </source>
</evidence>
<feature type="domain" description="Type II/III secretion system secretin-like" evidence="5">
    <location>
        <begin position="363"/>
        <end position="516"/>
    </location>
</feature>
<evidence type="ECO:0000256" key="4">
    <source>
        <dbReference type="RuleBase" id="RU004003"/>
    </source>
</evidence>
<dbReference type="GO" id="GO:0009306">
    <property type="term" value="P:protein secretion"/>
    <property type="evidence" value="ECO:0007669"/>
    <property type="project" value="InterPro"/>
</dbReference>
<keyword evidence="3" id="KW-0472">Membrane</keyword>
<keyword evidence="2" id="KW-0732">Signal</keyword>
<protein>
    <recommendedName>
        <fullName evidence="5">Type II/III secretion system secretin-like domain-containing protein</fullName>
    </recommendedName>
</protein>
<dbReference type="RefSeq" id="WP_270454570.1">
    <property type="nucleotide sequence ID" value="NZ_JADPIE010000006.1"/>
</dbReference>
<dbReference type="Pfam" id="PF00263">
    <property type="entry name" value="Secretin"/>
    <property type="match status" value="1"/>
</dbReference>
<comment type="caution">
    <text evidence="6">The sequence shown here is derived from an EMBL/GenBank/DDBJ whole genome shotgun (WGS) entry which is preliminary data.</text>
</comment>
<reference evidence="6" key="1">
    <citation type="submission" date="2020-11" db="EMBL/GenBank/DDBJ databases">
        <title>Halonatronomonas betainensis gen. nov., sp. nov. a novel haloalkaliphilic representative of the family Halanaerobiacae capable of betaine degradation.</title>
        <authorList>
            <person name="Boltyanskaya Y."/>
            <person name="Kevbrin V."/>
            <person name="Detkova E."/>
            <person name="Grouzdev D.S."/>
            <person name="Koziaeva V."/>
            <person name="Zhilina T."/>
        </authorList>
    </citation>
    <scope>NUCLEOTIDE SEQUENCE</scope>
    <source>
        <strain evidence="6">Z-7014</strain>
    </source>
</reference>
<evidence type="ECO:0000256" key="1">
    <source>
        <dbReference type="ARBA" id="ARBA00004370"/>
    </source>
</evidence>
<evidence type="ECO:0000256" key="3">
    <source>
        <dbReference type="ARBA" id="ARBA00023136"/>
    </source>
</evidence>
<evidence type="ECO:0000259" key="5">
    <source>
        <dbReference type="Pfam" id="PF00263"/>
    </source>
</evidence>
<dbReference type="PANTHER" id="PTHR30332:SF24">
    <property type="entry name" value="SECRETIN GSPD-RELATED"/>
    <property type="match status" value="1"/>
</dbReference>